<keyword evidence="4 8" id="KW-1133">Transmembrane helix</keyword>
<feature type="compositionally biased region" description="Low complexity" evidence="7">
    <location>
        <begin position="632"/>
        <end position="652"/>
    </location>
</feature>
<comment type="caution">
    <text evidence="9">The sequence shown here is derived from an EMBL/GenBank/DDBJ whole genome shotgun (WGS) entry which is preliminary data.</text>
</comment>
<feature type="compositionally biased region" description="Acidic residues" evidence="7">
    <location>
        <begin position="539"/>
        <end position="557"/>
    </location>
</feature>
<sequence length="882" mass="94248">MATNSPPGYSAVAGAASGSPRAAAEQEQQPSRPQGQSQREQQPHPDVYTMAAQRSSSFLQQQQRQARNSLAAGTKRSGGGRADATESFLSQLILFLDALPPITQWPRAIYQTCIYDPLLAVVSLVLDVVRSPRTHRIALRLGVLITLLWTALAFAIIAYIGFVRVWLPQVGLRKTVWLQYGESRPPYAYLNFEPAQSRHSFHSEAAEDILNSKAHFFADDQEYDVTLELQVPLTAANIDLGNFMAALDLRNEKNETVWKASRPAILLQEPLPVRALSSLSLLFSRSLPTGSLASSLVGGTSGGFDNDDDDASPASLLPAFLSAGPASLSWSIPTQMISIPLLRRKVMHASKPMLAFLEPEHEKRSRNQQQHETGVSWAKPGSAQVKSGIVSVGRADADRFWYAASGVAGAGAGTALGLHGGRSGEMWAGLNGAKSRGELQTHSVTLRFDVHLTGIRSVYIMYHHPILSFLLFTSLFFSFELLAGLFLWAVATIYTSPSLHSGLRPSLHVEESWVEGIRRRRPAPATGRRAAEGRATEETYTEEDGGEEADEDGELTETEDRAARRWEGLMGTDNENGGDSDAEPHAAWANAPAGYRATTEDETGPGTSLRRRAASSTSIVTAQTEQQRTGRTTSADPRAAMAAAAATAASAFRSRDEEERAEAERTRMRRDTLAGRRMTEITALDLDSLAPSSSGPSSPIAVRGGNSSGAGTSPGEGGDDASPAAVSAPSGDPFLDVMSTAPSRRRILSRLDEETEEDTVSASSTGDAASTLDDDEEEMEARPTGASIAKHSVDVDDDDKATSTAGRTMTLGGSETSRGSSMARSFAATTAPSVSTETSYTPSQTQRAPGSAELTPTAERPWGSRGAAPSSAEADDEPTEDA</sequence>
<protein>
    <submittedName>
        <fullName evidence="9">Uncharacterized protein</fullName>
    </submittedName>
</protein>
<dbReference type="GO" id="GO:0005789">
    <property type="term" value="C:endoplasmic reticulum membrane"/>
    <property type="evidence" value="ECO:0007669"/>
    <property type="project" value="UniProtKB-SubCell"/>
</dbReference>
<keyword evidence="3" id="KW-0256">Endoplasmic reticulum</keyword>
<dbReference type="OrthoDB" id="3990054at2759"/>
<organism evidence="9 10">
    <name type="scientific">Tilletiaria anomala (strain ATCC 24038 / CBS 436.72 / UBC 951)</name>
    <dbReference type="NCBI Taxonomy" id="1037660"/>
    <lineage>
        <taxon>Eukaryota</taxon>
        <taxon>Fungi</taxon>
        <taxon>Dikarya</taxon>
        <taxon>Basidiomycota</taxon>
        <taxon>Ustilaginomycotina</taxon>
        <taxon>Exobasidiomycetes</taxon>
        <taxon>Georgefischeriales</taxon>
        <taxon>Tilletiariaceae</taxon>
        <taxon>Tilletiaria</taxon>
    </lineage>
</organism>
<name>A0A066WHY6_TILAU</name>
<feature type="compositionally biased region" description="Low complexity" evidence="7">
    <location>
        <begin position="720"/>
        <end position="733"/>
    </location>
</feature>
<accession>A0A066WHY6</accession>
<dbReference type="InParanoid" id="A0A066WHY6"/>
<dbReference type="GO" id="GO:0006629">
    <property type="term" value="P:lipid metabolic process"/>
    <property type="evidence" value="ECO:0007669"/>
    <property type="project" value="UniProtKB-KW"/>
</dbReference>
<dbReference type="EMBL" id="JMSN01000002">
    <property type="protein sequence ID" value="KDN53406.1"/>
    <property type="molecule type" value="Genomic_DNA"/>
</dbReference>
<reference evidence="9 10" key="1">
    <citation type="submission" date="2014-05" db="EMBL/GenBank/DDBJ databases">
        <title>Draft genome sequence of a rare smut relative, Tilletiaria anomala UBC 951.</title>
        <authorList>
            <consortium name="DOE Joint Genome Institute"/>
            <person name="Toome M."/>
            <person name="Kuo A."/>
            <person name="Henrissat B."/>
            <person name="Lipzen A."/>
            <person name="Tritt A."/>
            <person name="Yoshinaga Y."/>
            <person name="Zane M."/>
            <person name="Barry K."/>
            <person name="Grigoriev I.V."/>
            <person name="Spatafora J.W."/>
            <person name="Aimea M.C."/>
        </authorList>
    </citation>
    <scope>NUCLEOTIDE SEQUENCE [LARGE SCALE GENOMIC DNA]</scope>
    <source>
        <strain evidence="9 10">UBC 951</strain>
    </source>
</reference>
<dbReference type="PANTHER" id="PTHR21212">
    <property type="entry name" value="BERNARDINELLI-SEIP CONGENITAL LIPODYSTROPHY 2 HOMOLOG BSCL2 PROTEIN"/>
    <property type="match status" value="1"/>
</dbReference>
<feature type="compositionally biased region" description="Gly residues" evidence="7">
    <location>
        <begin position="706"/>
        <end position="716"/>
    </location>
</feature>
<dbReference type="HOGENOM" id="CLU_326571_0_0_1"/>
<dbReference type="GO" id="GO:0140042">
    <property type="term" value="P:lipid droplet formation"/>
    <property type="evidence" value="ECO:0007669"/>
    <property type="project" value="UniProtKB-ARBA"/>
</dbReference>
<feature type="compositionally biased region" description="Polar residues" evidence="7">
    <location>
        <begin position="802"/>
        <end position="848"/>
    </location>
</feature>
<evidence type="ECO:0000256" key="8">
    <source>
        <dbReference type="SAM" id="Phobius"/>
    </source>
</evidence>
<dbReference type="OMA" id="RKEIWLQ"/>
<feature type="compositionally biased region" description="Polar residues" evidence="7">
    <location>
        <begin position="619"/>
        <end position="631"/>
    </location>
</feature>
<feature type="compositionally biased region" description="Acidic residues" evidence="7">
    <location>
        <begin position="873"/>
        <end position="882"/>
    </location>
</feature>
<evidence type="ECO:0000256" key="2">
    <source>
        <dbReference type="ARBA" id="ARBA00022692"/>
    </source>
</evidence>
<dbReference type="STRING" id="1037660.A0A066WHY6"/>
<evidence type="ECO:0000256" key="1">
    <source>
        <dbReference type="ARBA" id="ARBA00004477"/>
    </source>
</evidence>
<comment type="subcellular location">
    <subcellularLocation>
        <location evidence="1">Endoplasmic reticulum membrane</location>
        <topology evidence="1">Multi-pass membrane protein</topology>
    </subcellularLocation>
</comment>
<feature type="compositionally biased region" description="Low complexity" evidence="7">
    <location>
        <begin position="63"/>
        <end position="72"/>
    </location>
</feature>
<dbReference type="GeneID" id="25267736"/>
<dbReference type="RefSeq" id="XP_013246245.1">
    <property type="nucleotide sequence ID" value="XM_013390791.1"/>
</dbReference>
<feature type="compositionally biased region" description="Low complexity" evidence="7">
    <location>
        <begin position="683"/>
        <end position="699"/>
    </location>
</feature>
<dbReference type="Pfam" id="PF06775">
    <property type="entry name" value="Seipin"/>
    <property type="match status" value="2"/>
</dbReference>
<keyword evidence="5" id="KW-0443">Lipid metabolism</keyword>
<gene>
    <name evidence="9" type="ORF">K437DRAFT_70482</name>
</gene>
<feature type="region of interest" description="Disordered" evidence="7">
    <location>
        <begin position="1"/>
        <end position="48"/>
    </location>
</feature>
<feature type="compositionally biased region" description="Basic and acidic residues" evidence="7">
    <location>
        <begin position="653"/>
        <end position="679"/>
    </location>
</feature>
<evidence type="ECO:0000313" key="10">
    <source>
        <dbReference type="Proteomes" id="UP000027361"/>
    </source>
</evidence>
<keyword evidence="6 8" id="KW-0472">Membrane</keyword>
<dbReference type="AlphaFoldDB" id="A0A066WHY6"/>
<evidence type="ECO:0000256" key="3">
    <source>
        <dbReference type="ARBA" id="ARBA00022824"/>
    </source>
</evidence>
<feature type="transmembrane region" description="Helical" evidence="8">
    <location>
        <begin position="466"/>
        <end position="491"/>
    </location>
</feature>
<evidence type="ECO:0000256" key="5">
    <source>
        <dbReference type="ARBA" id="ARBA00023098"/>
    </source>
</evidence>
<dbReference type="InterPro" id="IPR009617">
    <property type="entry name" value="Seipin"/>
</dbReference>
<evidence type="ECO:0000313" key="9">
    <source>
        <dbReference type="EMBL" id="KDN53406.1"/>
    </source>
</evidence>
<dbReference type="Proteomes" id="UP000027361">
    <property type="component" value="Unassembled WGS sequence"/>
</dbReference>
<keyword evidence="2 8" id="KW-0812">Transmembrane</keyword>
<evidence type="ECO:0000256" key="6">
    <source>
        <dbReference type="ARBA" id="ARBA00023136"/>
    </source>
</evidence>
<proteinExistence type="predicted"/>
<feature type="region of interest" description="Disordered" evidence="7">
    <location>
        <begin position="63"/>
        <end position="82"/>
    </location>
</feature>
<feature type="transmembrane region" description="Helical" evidence="8">
    <location>
        <begin position="141"/>
        <end position="167"/>
    </location>
</feature>
<feature type="compositionally biased region" description="Low complexity" evidence="7">
    <location>
        <begin position="1"/>
        <end position="40"/>
    </location>
</feature>
<evidence type="ECO:0000256" key="7">
    <source>
        <dbReference type="SAM" id="MobiDB-lite"/>
    </source>
</evidence>
<feature type="region of interest" description="Disordered" evidence="7">
    <location>
        <begin position="592"/>
        <end position="882"/>
    </location>
</feature>
<keyword evidence="10" id="KW-1185">Reference proteome</keyword>
<evidence type="ECO:0000256" key="4">
    <source>
        <dbReference type="ARBA" id="ARBA00022989"/>
    </source>
</evidence>
<dbReference type="CDD" id="cd23995">
    <property type="entry name" value="Seipin_BSCL2_like"/>
    <property type="match status" value="1"/>
</dbReference>
<feature type="region of interest" description="Disordered" evidence="7">
    <location>
        <begin position="517"/>
        <end position="559"/>
    </location>
</feature>
<dbReference type="PANTHER" id="PTHR21212:SF0">
    <property type="entry name" value="SEIPIN"/>
    <property type="match status" value="1"/>
</dbReference>